<evidence type="ECO:0000256" key="2">
    <source>
        <dbReference type="ARBA" id="ARBA00004603"/>
    </source>
</evidence>
<evidence type="ECO:0000256" key="1">
    <source>
        <dbReference type="ARBA" id="ARBA00004412"/>
    </source>
</evidence>
<feature type="region of interest" description="Disordered" evidence="6">
    <location>
        <begin position="236"/>
        <end position="269"/>
    </location>
</feature>
<feature type="coiled-coil region" evidence="5">
    <location>
        <begin position="160"/>
        <end position="187"/>
    </location>
</feature>
<evidence type="ECO:0000256" key="6">
    <source>
        <dbReference type="SAM" id="MobiDB-lite"/>
    </source>
</evidence>
<dbReference type="GO" id="GO:0045022">
    <property type="term" value="P:early endosome to late endosome transport"/>
    <property type="evidence" value="ECO:0007669"/>
    <property type="project" value="InterPro"/>
</dbReference>
<dbReference type="Pfam" id="PF23138">
    <property type="entry name" value="CTLH_Armc9"/>
    <property type="match status" value="1"/>
</dbReference>
<keyword evidence="9" id="KW-1185">Reference proteome</keyword>
<evidence type="ECO:0000259" key="7">
    <source>
        <dbReference type="Pfam" id="PF23138"/>
    </source>
</evidence>
<evidence type="ECO:0000256" key="5">
    <source>
        <dbReference type="SAM" id="Coils"/>
    </source>
</evidence>
<proteinExistence type="inferred from homology"/>
<sequence>MAHVQFMDELIREYLLFRGFGSTVKTFDAELKVDKEKSFRVDKIIEQLMQFITNYDLNSLRELWSHLDSHMFTKLESHFTPVVNNKPDKVTEFFVKMTPELQNQNEWKDWFVLPYIKNPEENPTFSLHFTKQWQDTLLVSLHNFLASIFQYMPTPTLMHFEEDANKISKLEQRNESLKNRLALLIDRGPETSVTPCQVEPPSHLLDDFYIIAQENNIIDSQGKSLKNLIRNMGTGSSPILGRKDNSTSNKKRLGSVSGRNMKSGHFLDS</sequence>
<dbReference type="EMBL" id="JANEYF010004781">
    <property type="protein sequence ID" value="KAJ8930096.1"/>
    <property type="molecule type" value="Genomic_DNA"/>
</dbReference>
<dbReference type="GO" id="GO:0031902">
    <property type="term" value="C:late endosome membrane"/>
    <property type="evidence" value="ECO:0007669"/>
    <property type="project" value="TreeGrafter"/>
</dbReference>
<comment type="similarity">
    <text evidence="3">Belongs to the WD repeat WDR91 family.</text>
</comment>
<keyword evidence="4" id="KW-0967">Endosome</keyword>
<dbReference type="GO" id="GO:0031901">
    <property type="term" value="C:early endosome membrane"/>
    <property type="evidence" value="ECO:0007669"/>
    <property type="project" value="TreeGrafter"/>
</dbReference>
<evidence type="ECO:0000313" key="8">
    <source>
        <dbReference type="EMBL" id="KAJ8930096.1"/>
    </source>
</evidence>
<reference evidence="8" key="1">
    <citation type="journal article" date="2023" name="Insect Mol. Biol.">
        <title>Genome sequencing provides insights into the evolution of gene families encoding plant cell wall-degrading enzymes in longhorned beetles.</title>
        <authorList>
            <person name="Shin N.R."/>
            <person name="Okamura Y."/>
            <person name="Kirsch R."/>
            <person name="Pauchet Y."/>
        </authorList>
    </citation>
    <scope>NUCLEOTIDE SEQUENCE</scope>
    <source>
        <strain evidence="8">RBIC_L_NR</strain>
    </source>
</reference>
<evidence type="ECO:0000313" key="9">
    <source>
        <dbReference type="Proteomes" id="UP001162156"/>
    </source>
</evidence>
<comment type="caution">
    <text evidence="8">The sequence shown here is derived from an EMBL/GenBank/DDBJ whole genome shotgun (WGS) entry which is preliminary data.</text>
</comment>
<gene>
    <name evidence="8" type="ORF">NQ314_017141</name>
</gene>
<evidence type="ECO:0000256" key="4">
    <source>
        <dbReference type="ARBA" id="ARBA00022753"/>
    </source>
</evidence>
<accession>A0AAV8WV24</accession>
<keyword evidence="5" id="KW-0175">Coiled coil</keyword>
<protein>
    <recommendedName>
        <fullName evidence="7">ARMC9 CTLH-like domain-containing protein</fullName>
    </recommendedName>
</protein>
<dbReference type="InterPro" id="IPR006594">
    <property type="entry name" value="LisH"/>
</dbReference>
<comment type="subcellular location">
    <subcellularLocation>
        <location evidence="1">Early endosome</location>
    </subcellularLocation>
    <subcellularLocation>
        <location evidence="2">Late endosome</location>
    </subcellularLocation>
</comment>
<feature type="domain" description="ARMC9 CTLH-like" evidence="7">
    <location>
        <begin position="85"/>
        <end position="150"/>
    </location>
</feature>
<dbReference type="InterPro" id="IPR056327">
    <property type="entry name" value="ARMC9_CTLH-like_dom"/>
</dbReference>
<dbReference type="Proteomes" id="UP001162156">
    <property type="component" value="Unassembled WGS sequence"/>
</dbReference>
<dbReference type="GO" id="GO:0051898">
    <property type="term" value="P:negative regulation of phosphatidylinositol 3-kinase/protein kinase B signal transduction"/>
    <property type="evidence" value="ECO:0007669"/>
    <property type="project" value="InterPro"/>
</dbReference>
<dbReference type="GO" id="GO:0141039">
    <property type="term" value="F:phosphatidylinositol 3-kinase inhibitor activity"/>
    <property type="evidence" value="ECO:0007669"/>
    <property type="project" value="InterPro"/>
</dbReference>
<name>A0AAV8WV24_9CUCU</name>
<dbReference type="PANTHER" id="PTHR13083">
    <property type="entry name" value="WD REPEAT-CONTAINING PROTEIN 91"/>
    <property type="match status" value="1"/>
</dbReference>
<dbReference type="PANTHER" id="PTHR13083:SF3">
    <property type="entry name" value="WD REPEAT-CONTAINING PROTEIN 91"/>
    <property type="match status" value="1"/>
</dbReference>
<dbReference type="InterPro" id="IPR039724">
    <property type="entry name" value="WDR91"/>
</dbReference>
<evidence type="ECO:0000256" key="3">
    <source>
        <dbReference type="ARBA" id="ARBA00006128"/>
    </source>
</evidence>
<organism evidence="8 9">
    <name type="scientific">Rhamnusium bicolor</name>
    <dbReference type="NCBI Taxonomy" id="1586634"/>
    <lineage>
        <taxon>Eukaryota</taxon>
        <taxon>Metazoa</taxon>
        <taxon>Ecdysozoa</taxon>
        <taxon>Arthropoda</taxon>
        <taxon>Hexapoda</taxon>
        <taxon>Insecta</taxon>
        <taxon>Pterygota</taxon>
        <taxon>Neoptera</taxon>
        <taxon>Endopterygota</taxon>
        <taxon>Coleoptera</taxon>
        <taxon>Polyphaga</taxon>
        <taxon>Cucujiformia</taxon>
        <taxon>Chrysomeloidea</taxon>
        <taxon>Cerambycidae</taxon>
        <taxon>Lepturinae</taxon>
        <taxon>Rhagiini</taxon>
        <taxon>Rhamnusium</taxon>
    </lineage>
</organism>
<dbReference type="PROSITE" id="PS50896">
    <property type="entry name" value="LISH"/>
    <property type="match status" value="1"/>
</dbReference>
<dbReference type="AlphaFoldDB" id="A0AAV8WV24"/>